<dbReference type="Gene3D" id="3.40.50.450">
    <property type="match status" value="1"/>
</dbReference>
<organism evidence="1 2">
    <name type="scientific">Archangium violaceum Cb vi76</name>
    <dbReference type="NCBI Taxonomy" id="1406225"/>
    <lineage>
        <taxon>Bacteria</taxon>
        <taxon>Pseudomonadati</taxon>
        <taxon>Myxococcota</taxon>
        <taxon>Myxococcia</taxon>
        <taxon>Myxococcales</taxon>
        <taxon>Cystobacterineae</taxon>
        <taxon>Archangiaceae</taxon>
        <taxon>Archangium</taxon>
    </lineage>
</organism>
<evidence type="ECO:0008006" key="3">
    <source>
        <dbReference type="Google" id="ProtNLM"/>
    </source>
</evidence>
<reference evidence="1 2" key="1">
    <citation type="submission" date="2014-07" db="EMBL/GenBank/DDBJ databases">
        <title>Draft Genome Sequence of Gephyronic Acid Producer, Cystobacter violaceus Strain Cb vi76.</title>
        <authorList>
            <person name="Stevens D.C."/>
            <person name="Young J."/>
            <person name="Carmichael R."/>
            <person name="Tan J."/>
            <person name="Taylor R.E."/>
        </authorList>
    </citation>
    <scope>NUCLEOTIDE SEQUENCE [LARGE SCALE GENOMIC DNA]</scope>
    <source>
        <strain evidence="1 2">Cb vi76</strain>
    </source>
</reference>
<sequence length="386" mass="42669">MVEIETLAAFEQHLSGGKSLANVILQGLDLTKQSRVLLGADLTGTVFLGCQLETQALQAVIAHGAMVFPPFSGLPYSPYRGGLYSPEELYAGFDPARPESYADTPDARIYAHWNSRGAANSPSLLETLAQRLHDHAVTDAMEEVLAQHSQGRPRRVVAIMGGHSMLRGQPDYRAVAELARELARLGFFLVSGGGPGAMEATHVGAWFARRTDAELSAALELLAKAPSYRDREWLSRAFEVRATWPLRDADRVVSESLGIPTWHYGHEPPNPFATHIAKYFANSVREEGLLTIARGGVIYSPGSAGTIQEIFQDACQNHYNTVGVISPMIFLGQDFWTRTRPVYPVLEHLARGHDYARYLLLTDSRERIIQALVDFDREQESRERAG</sequence>
<dbReference type="AlphaFoldDB" id="A0A084SF11"/>
<dbReference type="SUPFAM" id="SSF102405">
    <property type="entry name" value="MCP/YpsA-like"/>
    <property type="match status" value="1"/>
</dbReference>
<evidence type="ECO:0000313" key="2">
    <source>
        <dbReference type="Proteomes" id="UP000028547"/>
    </source>
</evidence>
<dbReference type="Proteomes" id="UP000028547">
    <property type="component" value="Unassembled WGS sequence"/>
</dbReference>
<proteinExistence type="predicted"/>
<dbReference type="PANTHER" id="PTHR43393:SF3">
    <property type="entry name" value="LYSINE DECARBOXYLASE-LIKE PROTEIN"/>
    <property type="match status" value="1"/>
</dbReference>
<name>A0A084SF11_9BACT</name>
<gene>
    <name evidence="1" type="ORF">Q664_50105</name>
</gene>
<protein>
    <recommendedName>
        <fullName evidence="3">Rossmann fold nucleotide-binding protein</fullName>
    </recommendedName>
</protein>
<dbReference type="GO" id="GO:0005829">
    <property type="term" value="C:cytosol"/>
    <property type="evidence" value="ECO:0007669"/>
    <property type="project" value="TreeGrafter"/>
</dbReference>
<comment type="caution">
    <text evidence="1">The sequence shown here is derived from an EMBL/GenBank/DDBJ whole genome shotgun (WGS) entry which is preliminary data.</text>
</comment>
<dbReference type="PANTHER" id="PTHR43393">
    <property type="entry name" value="CYTOKININ RIBOSIDE 5'-MONOPHOSPHATE PHOSPHORIBOHYDROLASE"/>
    <property type="match status" value="1"/>
</dbReference>
<evidence type="ECO:0000313" key="1">
    <source>
        <dbReference type="EMBL" id="KFA87046.1"/>
    </source>
</evidence>
<dbReference type="RefSeq" id="WP_043413510.1">
    <property type="nucleotide sequence ID" value="NZ_JPMI01000394.1"/>
</dbReference>
<dbReference type="InterPro" id="IPR052341">
    <property type="entry name" value="LOG_family_nucleotidases"/>
</dbReference>
<dbReference type="EMBL" id="JPMI01000394">
    <property type="protein sequence ID" value="KFA87046.1"/>
    <property type="molecule type" value="Genomic_DNA"/>
</dbReference>
<accession>A0A084SF11</accession>